<dbReference type="EMBL" id="JBFBVU010000002">
    <property type="protein sequence ID" value="MEV8465689.1"/>
    <property type="molecule type" value="Genomic_DNA"/>
</dbReference>
<feature type="transmembrane region" description="Helical" evidence="1">
    <location>
        <begin position="85"/>
        <end position="106"/>
    </location>
</feature>
<keyword evidence="1" id="KW-1133">Transmembrane helix</keyword>
<keyword evidence="1" id="KW-0472">Membrane</keyword>
<evidence type="ECO:0000313" key="3">
    <source>
        <dbReference type="Proteomes" id="UP001553161"/>
    </source>
</evidence>
<protein>
    <submittedName>
        <fullName evidence="2">DUF805 domain-containing protein</fullName>
    </submittedName>
</protein>
<dbReference type="Proteomes" id="UP001553161">
    <property type="component" value="Unassembled WGS sequence"/>
</dbReference>
<feature type="transmembrane region" description="Helical" evidence="1">
    <location>
        <begin position="26"/>
        <end position="49"/>
    </location>
</feature>
<dbReference type="PANTHER" id="PTHR34980">
    <property type="entry name" value="INNER MEMBRANE PROTEIN-RELATED-RELATED"/>
    <property type="match status" value="1"/>
</dbReference>
<evidence type="ECO:0000313" key="2">
    <source>
        <dbReference type="EMBL" id="MEV8465689.1"/>
    </source>
</evidence>
<comment type="caution">
    <text evidence="2">The sequence shown here is derived from an EMBL/GenBank/DDBJ whole genome shotgun (WGS) entry which is preliminary data.</text>
</comment>
<evidence type="ECO:0000256" key="1">
    <source>
        <dbReference type="SAM" id="Phobius"/>
    </source>
</evidence>
<gene>
    <name evidence="2" type="ORF">AB0T83_02695</name>
</gene>
<reference evidence="2 3" key="1">
    <citation type="submission" date="2024-07" db="EMBL/GenBank/DDBJ databases">
        <authorList>
            <person name="Kang M."/>
        </authorList>
    </citation>
    <scope>NUCLEOTIDE SEQUENCE [LARGE SCALE GENOMIC DNA]</scope>
    <source>
        <strain evidence="2 3">DFM31</strain>
    </source>
</reference>
<feature type="transmembrane region" description="Helical" evidence="1">
    <location>
        <begin position="55"/>
        <end position="73"/>
    </location>
</feature>
<accession>A0ABV3L2B2</accession>
<dbReference type="PANTHER" id="PTHR34980:SF2">
    <property type="entry name" value="INNER MEMBRANE PROTEIN YHAH-RELATED"/>
    <property type="match status" value="1"/>
</dbReference>
<sequence>MNFQTAIQTCLSKYATFSGRATRPEFWWFVLFVILVGVGGSILDAMIFGTGPEDGQPISMLASLALLLPYLAVGVRRLHDIGRNGWWMLLILLPLIGTLIILYWMVQPSKD</sequence>
<dbReference type="RefSeq" id="WP_366191315.1">
    <property type="nucleotide sequence ID" value="NZ_JBFBVU010000002.1"/>
</dbReference>
<dbReference type="InterPro" id="IPR008523">
    <property type="entry name" value="DUF805"/>
</dbReference>
<dbReference type="Pfam" id="PF05656">
    <property type="entry name" value="DUF805"/>
    <property type="match status" value="1"/>
</dbReference>
<keyword evidence="1" id="KW-0812">Transmembrane</keyword>
<name>A0ABV3L2B2_9RHOB</name>
<proteinExistence type="predicted"/>
<organism evidence="2 3">
    <name type="scientific">Meridianimarinicoccus marinus</name>
    <dbReference type="NCBI Taxonomy" id="3231483"/>
    <lineage>
        <taxon>Bacteria</taxon>
        <taxon>Pseudomonadati</taxon>
        <taxon>Pseudomonadota</taxon>
        <taxon>Alphaproteobacteria</taxon>
        <taxon>Rhodobacterales</taxon>
        <taxon>Paracoccaceae</taxon>
        <taxon>Meridianimarinicoccus</taxon>
    </lineage>
</organism>
<keyword evidence="3" id="KW-1185">Reference proteome</keyword>